<dbReference type="SMART" id="SM00458">
    <property type="entry name" value="RICIN"/>
    <property type="match status" value="7"/>
</dbReference>
<dbReference type="GO" id="GO:0008017">
    <property type="term" value="F:microtubule binding"/>
    <property type="evidence" value="ECO:0007669"/>
    <property type="project" value="InterPro"/>
</dbReference>
<evidence type="ECO:0000259" key="2">
    <source>
        <dbReference type="SMART" id="SM00458"/>
    </source>
</evidence>
<organism evidence="3">
    <name type="scientific">Mucor ambiguus</name>
    <dbReference type="NCBI Taxonomy" id="91626"/>
    <lineage>
        <taxon>Eukaryota</taxon>
        <taxon>Fungi</taxon>
        <taxon>Fungi incertae sedis</taxon>
        <taxon>Mucoromycota</taxon>
        <taxon>Mucoromycotina</taxon>
        <taxon>Mucoromycetes</taxon>
        <taxon>Mucorales</taxon>
        <taxon>Mucorineae</taxon>
        <taxon>Mucoraceae</taxon>
        <taxon>Mucor</taxon>
    </lineage>
</organism>
<feature type="domain" description="Ricin B lectin" evidence="2">
    <location>
        <begin position="225"/>
        <end position="363"/>
    </location>
</feature>
<sequence length="2744" mass="305535">MFEKSEKFPEGWFFIKNNSNGYVLMVDNESQESGSPIVLATLRTKDYASQLWRHDPSGYLVNKKSGQVMDVAKGTPKAGVDIVQQTQAGSNVKDDLNFQRFGLSPYGHIYLANKPSLILGIKESFFARREGLHVHLQLVDKRHLDRKEQRWDFVLPVVKETSTETLKRSASSSTVKSTTASIKVPAVAQIKEDDARSVHSTAESTCSSIDHADANTVPTGSFPDTAFFLKSDASGLYISIENETSVTSGTQLTIDGLRKRNYDSQLWTYDAASQRIVNKFSGLVLGIERNAIKDGSDIIQTTSSTSEDKSQAWILSTDGEITLKSNDGFVIGFKESWFGSREGAHLHLQKRKEGHQHQKFTVVLPIFKKSTETTVKTEQRGVFPDGWFFVKSQARGLVLTVLETGVIAAEVAATKLDTSNYSRQLWKYSEGYIINKASNMVLDVRGGSIENGASICQYTRKEKDNKNQQWALTPEGIIYLEVNRKFVLTVKESEAVRSKLYLSERKVGHKEQCWNFVLPVFKKKQVASTAITKINTFRYATYPSGWFFIRSFVYGSTTESPLVLTAKDEKSIELSLLDREHWQRQLWTYSSGRLINYATDLVIDISSASIGANLIQSKSAAQKWYMTTDGYLIYGQSDDKLALSVETQDKNKYRLTLCSHKYSQELRWGFLIPKFGYRSGVQTLSQWSIAILKEWRITTTTTTTTKKFVHQPVAEWPQGDFYISGPDGHALAPEKSESGSSLVMKKLEINNENNFKWTFRNGYLVHCATGLVMRAQDNLAQGCKLQLSTEVSGDLHQSWTLRTDGTIISKKDEQFGLGLVQVNGSWTIQIVTTSYYAWRILYGRYETRYSEQEKREISYLVSFQRIVLTLWTIRKHDEVERKLVTHSYGVFPKGWIFIRSKCDDSLLITVSDKKKGAKLILSKLDSKIYRRQLWRYREDGCLVNFDTDYVIDVAGGKLFSNANIIQWSPKFLRSSRKNQMWSLSVHGHIHPRSNSDLVLSSIGSHAKEGAELKLIKRGDLSLDYQQWSFATPIFSKSTHTTFAAQQAHKDSLVFEKIGCSCSIAESSSERYERVTKKTVVRRWGIFPEGGFFIRCSHGNKNLALTVERDEATSQYRIVIRSLNFKAYKWQLWTYSNGYLVNEQTGLVIDAQASEDIAIEDEQSQVYLKEKASNEGQFWDLGVNGEIHLRSNERLTIGVARSGDASVEGAQVGISKIKIVRTNVDGKQVSALKSDEWLRWSFSKPVFGKRTGATVTTESESSLELEKCEECAVAVKEQDEVLNDEEEEEEEEEEVAREEADAALNEAADDSDFEIQTPIQTPSSSSNTSASAAGVAIVTAGAVVAVAAGTTANVVTSSPTAEEKATIATVTAVESTAKTDIVATVETPAKVDSTTTAPASPVLKKSDSAKSQKLTRKDSFQLEENYIPTGFEKIVRYKSHHGGYPSGYFFIKSSLHGYVLDVVGDVKEGSHAVLTRMKSTDFASQMWSFQNGFLVNLKGRVLVLDAANAALVAGERVHLATRNSKAEGFDDQIWEYSAEGYIHLKSKRSFVLSLKETKRSDKHTQIDVYVQEAKALVKKQARPEQHWEILVPALIPVSQGESGVKIIESGKVEKVTSSASAIISYQWLKETYCHKVTSQNQWPGTEGWFFIRFGTENHFLAAGDSAQSQVGLYEIAHELDYRRFLWTYIDGYLINYRYMLRLVLSTSHRWILSNSHSTLNQKFYIHANGSISVRISKTIYYIRFIRTKSGAFTLDVTSDSASKESQGLELHIPVISDAEYQKKSVLAISSAHAWIRKQKSDWSVLTSTTVRRGVFPASVWFFIKASYKGSDELVLSVQESSSQLVLSKLDFKSFKNQLWTYNDGLLINYGSKFVIDVQGSVAVKSNIIHAAEAGVSTQKWYLTAEGRIELDSHDFYVLGCDGFKDGAHILLASSRTSSSVKIIQWRFSTPVFGKRATTTTNTITDITKEIENGAIIEGTKELESANKSQLALARRTTKHSYITYRESRLIIRWWRIVFIRRLSTCRTQKEYLEVIEQYRQILYSRFAQYLEVYGSSVTKEERNALEVSIEETKSTLEAEVFTKSTTYLKTLMPDEEVSSKQLDLSAIVTGCCHSIDKKYESIITKTETESAVTKDTNTTTTASAGQQVVKHYESESEAVDGVLVVVDTIQITIRYWFKTLYGRISQASKKGAKKEEIDILIKSSQKDLQSQLTKIRETTSTSLSGSVTLSEEYKKTFEQSVTAVIEKSNSEIDHFVSNVDVSTVTTVDNWNKLTGAIDNNLSSKFHECKNAVQEIDVAQEIESKKEEFVQITEEDIESSKLEITTTLAESKAYIISWFTNIYKDISWSVESSSNTKEDTLTIVDAAELDIISKLDESVALLSVLSSSLTYLSWAERRRLVTYCISMKTYLLTYLKTFRGSIAESDKETILKICQSTFSEQEQTDILKNIDYILEKVSVATTTTTTSTTASGVIVTEEKESKAVDIIVKDAESIVVGAISGSETISQVEAITKESGSITTGIVHGDTKTSSKVDVVTSGTESVTVGVISGKIIDEKENSSIETDITQSNSTAIDVIETKASSPTKNKDTQIEASVSGETTESTAVGKVTEETKSHIATGVASGIVVGVAAGIAAEVISHDKESTSKVDIVTKDSKSITVGAIQDIPSTTQKDVPANVGIIVGGISSEADHFSKETESTTIGIIAGEKANTTTITETTDTESSTIDIVSGEKDTITKTEGAAVGIVV</sequence>
<evidence type="ECO:0000313" key="3">
    <source>
        <dbReference type="EMBL" id="GAN11055.1"/>
    </source>
</evidence>
<feature type="domain" description="Ricin B lectin" evidence="2">
    <location>
        <begin position="718"/>
        <end position="841"/>
    </location>
</feature>
<dbReference type="InterPro" id="IPR000772">
    <property type="entry name" value="Ricin_B_lectin"/>
</dbReference>
<dbReference type="Pfam" id="PF00652">
    <property type="entry name" value="Ricin_B_lectin"/>
    <property type="match status" value="1"/>
</dbReference>
<evidence type="ECO:0000256" key="1">
    <source>
        <dbReference type="SAM" id="MobiDB-lite"/>
    </source>
</evidence>
<dbReference type="InterPro" id="IPR035992">
    <property type="entry name" value="Ricin_B-like_lectins"/>
</dbReference>
<dbReference type="GO" id="GO:1902412">
    <property type="term" value="P:regulation of mitotic cytokinesis"/>
    <property type="evidence" value="ECO:0007669"/>
    <property type="project" value="InterPro"/>
</dbReference>
<dbReference type="PANTHER" id="PTHR46302">
    <property type="entry name" value="DOUBLECORTIN DOMAIN-CONTAINING PROTEIN 1"/>
    <property type="match status" value="1"/>
</dbReference>
<dbReference type="SUPFAM" id="SSF50370">
    <property type="entry name" value="Ricin B-like lectins"/>
    <property type="match status" value="9"/>
</dbReference>
<feature type="compositionally biased region" description="Polar residues" evidence="1">
    <location>
        <begin position="2589"/>
        <end position="2601"/>
    </location>
</feature>
<feature type="domain" description="Ricin B lectin" evidence="2">
    <location>
        <begin position="11"/>
        <end position="154"/>
    </location>
</feature>
<dbReference type="Proteomes" id="UP000053815">
    <property type="component" value="Unassembled WGS sequence"/>
</dbReference>
<feature type="domain" description="Ricin B lectin" evidence="2">
    <location>
        <begin position="1445"/>
        <end position="1589"/>
    </location>
</feature>
<dbReference type="GO" id="GO:0030496">
    <property type="term" value="C:midbody"/>
    <property type="evidence" value="ECO:0007669"/>
    <property type="project" value="TreeGrafter"/>
</dbReference>
<protein>
    <recommendedName>
        <fullName evidence="2">Ricin B lectin domain-containing protein</fullName>
    </recommendedName>
</protein>
<dbReference type="Pfam" id="PF14200">
    <property type="entry name" value="RicinB_lectin_2"/>
    <property type="match status" value="1"/>
</dbReference>
<feature type="domain" description="Ricin B lectin" evidence="2">
    <location>
        <begin position="894"/>
        <end position="1030"/>
    </location>
</feature>
<dbReference type="Gene3D" id="2.80.10.50">
    <property type="match status" value="8"/>
</dbReference>
<name>A0A0C9LYG4_9FUNG</name>
<dbReference type="OrthoDB" id="40579at2759"/>
<dbReference type="PANTHER" id="PTHR46302:SF3">
    <property type="entry name" value="DOUBLECORTIN DOMAIN-CONTAINING PROTEIN 1"/>
    <property type="match status" value="1"/>
</dbReference>
<reference evidence="3" key="1">
    <citation type="submission" date="2014-09" db="EMBL/GenBank/DDBJ databases">
        <title>Draft genome sequence of an oleaginous Mucoromycotina fungus Mucor ambiguus NBRC6742.</title>
        <authorList>
            <person name="Takeda I."/>
            <person name="Yamane N."/>
            <person name="Morita T."/>
            <person name="Tamano K."/>
            <person name="Machida M."/>
            <person name="Baker S."/>
            <person name="Koike H."/>
        </authorList>
    </citation>
    <scope>NUCLEOTIDE SEQUENCE</scope>
    <source>
        <strain evidence="3">NBRC 6742</strain>
    </source>
</reference>
<dbReference type="InterPro" id="IPR043188">
    <property type="entry name" value="DCDC1"/>
</dbReference>
<feature type="non-terminal residue" evidence="3">
    <location>
        <position position="2744"/>
    </location>
</feature>
<accession>A0A0C9LYG4</accession>
<feature type="domain" description="Ricin B lectin" evidence="2">
    <location>
        <begin position="550"/>
        <end position="671"/>
    </location>
</feature>
<dbReference type="EMBL" id="DF836749">
    <property type="protein sequence ID" value="GAN11055.1"/>
    <property type="molecule type" value="Genomic_DNA"/>
</dbReference>
<feature type="compositionally biased region" description="Acidic residues" evidence="1">
    <location>
        <begin position="1279"/>
        <end position="1295"/>
    </location>
</feature>
<feature type="domain" description="Ricin B lectin" evidence="2">
    <location>
        <begin position="386"/>
        <end position="517"/>
    </location>
</feature>
<feature type="region of interest" description="Disordered" evidence="1">
    <location>
        <begin position="2577"/>
        <end position="2604"/>
    </location>
</feature>
<dbReference type="STRING" id="91626.A0A0C9LYG4"/>
<evidence type="ECO:0000313" key="4">
    <source>
        <dbReference type="Proteomes" id="UP000053815"/>
    </source>
</evidence>
<dbReference type="CDD" id="cd23454">
    <property type="entry name" value="beta-trefoil_Ricin_GllA-1"/>
    <property type="match status" value="3"/>
</dbReference>
<gene>
    <name evidence="3" type="ORF">MAM1_0460d10609</name>
</gene>
<feature type="region of interest" description="Disordered" evidence="1">
    <location>
        <begin position="1277"/>
        <end position="1328"/>
    </location>
</feature>
<keyword evidence="4" id="KW-1185">Reference proteome</keyword>
<proteinExistence type="predicted"/>
<dbReference type="PROSITE" id="PS50231">
    <property type="entry name" value="RICIN_B_LECTIN"/>
    <property type="match status" value="6"/>
</dbReference>